<sequence>MNRTATSAPTVGTLRVPDATLYYEVRGRGPLVVLVGAPMDATSFAPLADLLAVDHTVLTTDPRGIRRSPVDDPDRDSTPEMRADDLSRLLAHLDAGPAAVLGSSGGAVTALALAQAHSGGVHTVVAHEPPVDELLDDREELRARTEEMVATYLAGDPVGAWRQFLAVANIQMPEEVTEAMFASERDPQDVADEHFQYAHMLIPTTRWQPDLAALRAGATRIVVGIGEESTGQLCDRTSRALAAGLGVAPTMFPGDHIGFVGDPERFAVRLREVLAEG</sequence>
<protein>
    <submittedName>
        <fullName evidence="2">Pimeloyl-ACP methyl ester carboxylesterase</fullName>
    </submittedName>
</protein>
<dbReference type="InterPro" id="IPR050228">
    <property type="entry name" value="Carboxylesterase_BioH"/>
</dbReference>
<evidence type="ECO:0000259" key="1">
    <source>
        <dbReference type="Pfam" id="PF00561"/>
    </source>
</evidence>
<name>A0A1C4VUM9_MICEC</name>
<gene>
    <name evidence="2" type="ORF">GA0070618_1579</name>
</gene>
<dbReference type="Pfam" id="PF00561">
    <property type="entry name" value="Abhydrolase_1"/>
    <property type="match status" value="1"/>
</dbReference>
<accession>A0A1C4VUM9</accession>
<dbReference type="InterPro" id="IPR029058">
    <property type="entry name" value="AB_hydrolase_fold"/>
</dbReference>
<feature type="domain" description="AB hydrolase-1" evidence="1">
    <location>
        <begin position="30"/>
        <end position="156"/>
    </location>
</feature>
<dbReference type="RefSeq" id="WP_088981049.1">
    <property type="nucleotide sequence ID" value="NZ_LT607413.1"/>
</dbReference>
<dbReference type="PANTHER" id="PTHR43194">
    <property type="entry name" value="HYDROLASE ALPHA/BETA FOLD FAMILY"/>
    <property type="match status" value="1"/>
</dbReference>
<dbReference type="GO" id="GO:0003824">
    <property type="term" value="F:catalytic activity"/>
    <property type="evidence" value="ECO:0007669"/>
    <property type="project" value="UniProtKB-ARBA"/>
</dbReference>
<dbReference type="Proteomes" id="UP000198253">
    <property type="component" value="Chromosome I"/>
</dbReference>
<keyword evidence="3" id="KW-1185">Reference proteome</keyword>
<evidence type="ECO:0000313" key="2">
    <source>
        <dbReference type="EMBL" id="SCE87660.1"/>
    </source>
</evidence>
<evidence type="ECO:0000313" key="3">
    <source>
        <dbReference type="Proteomes" id="UP000198253"/>
    </source>
</evidence>
<dbReference type="SUPFAM" id="SSF53474">
    <property type="entry name" value="alpha/beta-Hydrolases"/>
    <property type="match status" value="1"/>
</dbReference>
<dbReference type="OrthoDB" id="3210164at2"/>
<dbReference type="InterPro" id="IPR000073">
    <property type="entry name" value="AB_hydrolase_1"/>
</dbReference>
<dbReference type="InParanoid" id="A0A1C4VUM9"/>
<organism evidence="2 3">
    <name type="scientific">Micromonospora echinospora</name>
    <name type="common">Micromonospora purpurea</name>
    <dbReference type="NCBI Taxonomy" id="1877"/>
    <lineage>
        <taxon>Bacteria</taxon>
        <taxon>Bacillati</taxon>
        <taxon>Actinomycetota</taxon>
        <taxon>Actinomycetes</taxon>
        <taxon>Micromonosporales</taxon>
        <taxon>Micromonosporaceae</taxon>
        <taxon>Micromonospora</taxon>
    </lineage>
</organism>
<dbReference type="EMBL" id="LT607413">
    <property type="protein sequence ID" value="SCE87660.1"/>
    <property type="molecule type" value="Genomic_DNA"/>
</dbReference>
<dbReference type="Gene3D" id="3.40.50.1820">
    <property type="entry name" value="alpha/beta hydrolase"/>
    <property type="match status" value="1"/>
</dbReference>
<dbReference type="AlphaFoldDB" id="A0A1C4VUM9"/>
<reference evidence="3" key="1">
    <citation type="submission" date="2016-06" db="EMBL/GenBank/DDBJ databases">
        <authorList>
            <person name="Varghese N."/>
            <person name="Submissions Spin"/>
        </authorList>
    </citation>
    <scope>NUCLEOTIDE SEQUENCE [LARGE SCALE GENOMIC DNA]</scope>
    <source>
        <strain evidence="3">DSM 43816</strain>
    </source>
</reference>
<proteinExistence type="predicted"/>
<dbReference type="PANTHER" id="PTHR43194:SF2">
    <property type="entry name" value="PEROXISOMAL MEMBRANE PROTEIN LPX1"/>
    <property type="match status" value="1"/>
</dbReference>